<evidence type="ECO:0000313" key="2">
    <source>
        <dbReference type="Proteomes" id="UP000694555"/>
    </source>
</evidence>
<evidence type="ECO:0000313" key="1">
    <source>
        <dbReference type="Ensembl" id="ENSBJAP00000017474.1"/>
    </source>
</evidence>
<organism evidence="1 2">
    <name type="scientific">Buteo japonicus</name>
    <dbReference type="NCBI Taxonomy" id="224669"/>
    <lineage>
        <taxon>Eukaryota</taxon>
        <taxon>Metazoa</taxon>
        <taxon>Chordata</taxon>
        <taxon>Craniata</taxon>
        <taxon>Vertebrata</taxon>
        <taxon>Euteleostomi</taxon>
        <taxon>Archelosauria</taxon>
        <taxon>Archosauria</taxon>
        <taxon>Dinosauria</taxon>
        <taxon>Saurischia</taxon>
        <taxon>Theropoda</taxon>
        <taxon>Coelurosauria</taxon>
        <taxon>Aves</taxon>
        <taxon>Neognathae</taxon>
        <taxon>Neoaves</taxon>
        <taxon>Telluraves</taxon>
        <taxon>Accipitrimorphae</taxon>
        <taxon>Accipitriformes</taxon>
        <taxon>Accipitridae</taxon>
        <taxon>Accipitrinae</taxon>
        <taxon>Buteo</taxon>
    </lineage>
</organism>
<keyword evidence="2" id="KW-1185">Reference proteome</keyword>
<accession>A0A8C0BIU1</accession>
<name>A0A8C0BIU1_9AVES</name>
<dbReference type="Ensembl" id="ENSBJAT00000017950.1">
    <property type="protein sequence ID" value="ENSBJAP00000017474.1"/>
    <property type="gene ID" value="ENSBJAG00000011504.1"/>
</dbReference>
<protein>
    <submittedName>
        <fullName evidence="1">Uncharacterized protein</fullName>
    </submittedName>
</protein>
<dbReference type="Proteomes" id="UP000694555">
    <property type="component" value="Unplaced"/>
</dbReference>
<dbReference type="AlphaFoldDB" id="A0A8C0BIU1"/>
<reference evidence="1" key="2">
    <citation type="submission" date="2025-09" db="UniProtKB">
        <authorList>
            <consortium name="Ensembl"/>
        </authorList>
    </citation>
    <scope>IDENTIFICATION</scope>
</reference>
<sequence>QIQDTITPSVRPHRLLLAKLCRKYLLSFTRFSVLCTPSSLEKRGSSSPRGLHLCFSAQKASTFFINLRQVKENTSVTRGQPGQSGKFIYCK</sequence>
<reference evidence="1" key="1">
    <citation type="submission" date="2025-08" db="UniProtKB">
        <authorList>
            <consortium name="Ensembl"/>
        </authorList>
    </citation>
    <scope>IDENTIFICATION</scope>
</reference>
<proteinExistence type="predicted"/>